<keyword evidence="4" id="KW-0067">ATP-binding</keyword>
<dbReference type="InterPro" id="IPR003593">
    <property type="entry name" value="AAA+_ATPase"/>
</dbReference>
<dbReference type="PANTHER" id="PTHR43776">
    <property type="entry name" value="TRANSPORT ATP-BINDING PROTEIN"/>
    <property type="match status" value="1"/>
</dbReference>
<keyword evidence="3" id="KW-0547">Nucleotide-binding</keyword>
<evidence type="ECO:0000256" key="1">
    <source>
        <dbReference type="ARBA" id="ARBA00005417"/>
    </source>
</evidence>
<dbReference type="EMBL" id="CP001618">
    <property type="protein sequence ID" value="ACQ79045.1"/>
    <property type="molecule type" value="Genomic_DNA"/>
</dbReference>
<dbReference type="STRING" id="471853.Bcav_0784"/>
<gene>
    <name evidence="6" type="ordered locus">Bcav_0784</name>
</gene>
<sequence>MSTQAVLQAKELWAGYGGADVLRGVDLELVPGAAPIGVVGESGAGKSTLIRALVGQVRPSRGHATYRGRSSARLSRRDKKLFRADVRSVSQDGLVVNDPRVTVERTLKGALADARKAGRAHATSIPQLLDFVALEERYALRAVRTLSGGERQRVALASALATRPEILLLDEPLTAIDPQARGEIVRRLAGVVSSLDMGVLLVSHDLEVVERLTSHVHVLADGEFVASGQLADVLARGEHQVVRDLAEAAPLALQRFR</sequence>
<dbReference type="Gene3D" id="3.40.50.300">
    <property type="entry name" value="P-loop containing nucleotide triphosphate hydrolases"/>
    <property type="match status" value="1"/>
</dbReference>
<dbReference type="HOGENOM" id="CLU_000604_1_23_11"/>
<evidence type="ECO:0000313" key="6">
    <source>
        <dbReference type="EMBL" id="ACQ79045.1"/>
    </source>
</evidence>
<dbReference type="Pfam" id="PF00005">
    <property type="entry name" value="ABC_tran"/>
    <property type="match status" value="1"/>
</dbReference>
<keyword evidence="2" id="KW-0813">Transport</keyword>
<dbReference type="KEGG" id="bcv:Bcav_0784"/>
<comment type="similarity">
    <text evidence="1">Belongs to the ABC transporter superfamily.</text>
</comment>
<dbReference type="RefSeq" id="WP_012725825.1">
    <property type="nucleotide sequence ID" value="NC_012669.1"/>
</dbReference>
<dbReference type="InterPro" id="IPR027417">
    <property type="entry name" value="P-loop_NTPase"/>
</dbReference>
<dbReference type="PROSITE" id="PS50893">
    <property type="entry name" value="ABC_TRANSPORTER_2"/>
    <property type="match status" value="1"/>
</dbReference>
<dbReference type="InterPro" id="IPR003439">
    <property type="entry name" value="ABC_transporter-like_ATP-bd"/>
</dbReference>
<evidence type="ECO:0000256" key="3">
    <source>
        <dbReference type="ARBA" id="ARBA00022741"/>
    </source>
</evidence>
<evidence type="ECO:0000313" key="7">
    <source>
        <dbReference type="Proteomes" id="UP000007962"/>
    </source>
</evidence>
<evidence type="ECO:0000259" key="5">
    <source>
        <dbReference type="PROSITE" id="PS50893"/>
    </source>
</evidence>
<accession>C5BYT7</accession>
<dbReference type="eggNOG" id="COG4608">
    <property type="taxonomic scope" value="Bacteria"/>
</dbReference>
<evidence type="ECO:0000256" key="4">
    <source>
        <dbReference type="ARBA" id="ARBA00022840"/>
    </source>
</evidence>
<name>C5BYT7_BEUC1</name>
<keyword evidence="7" id="KW-1185">Reference proteome</keyword>
<dbReference type="SMART" id="SM00382">
    <property type="entry name" value="AAA"/>
    <property type="match status" value="1"/>
</dbReference>
<feature type="domain" description="ABC transporter" evidence="5">
    <location>
        <begin position="7"/>
        <end position="246"/>
    </location>
</feature>
<dbReference type="Proteomes" id="UP000007962">
    <property type="component" value="Chromosome"/>
</dbReference>
<dbReference type="SUPFAM" id="SSF52540">
    <property type="entry name" value="P-loop containing nucleoside triphosphate hydrolases"/>
    <property type="match status" value="1"/>
</dbReference>
<dbReference type="GO" id="GO:0005524">
    <property type="term" value="F:ATP binding"/>
    <property type="evidence" value="ECO:0007669"/>
    <property type="project" value="UniProtKB-KW"/>
</dbReference>
<proteinExistence type="inferred from homology"/>
<dbReference type="PANTHER" id="PTHR43776:SF7">
    <property type="entry name" value="D,D-DIPEPTIDE TRANSPORT ATP-BINDING PROTEIN DDPF-RELATED"/>
    <property type="match status" value="1"/>
</dbReference>
<dbReference type="AlphaFoldDB" id="C5BYT7"/>
<protein>
    <submittedName>
        <fullName evidence="6">ABC transporter related</fullName>
    </submittedName>
</protein>
<organism evidence="6 7">
    <name type="scientific">Beutenbergia cavernae (strain ATCC BAA-8 / DSM 12333 / CCUG 43141 / JCM 11478 / NBRC 16432 / NCIMB 13614 / HKI 0122)</name>
    <dbReference type="NCBI Taxonomy" id="471853"/>
    <lineage>
        <taxon>Bacteria</taxon>
        <taxon>Bacillati</taxon>
        <taxon>Actinomycetota</taxon>
        <taxon>Actinomycetes</taxon>
        <taxon>Micrococcales</taxon>
        <taxon>Beutenbergiaceae</taxon>
        <taxon>Beutenbergia</taxon>
    </lineage>
</organism>
<reference evidence="6 7" key="1">
    <citation type="journal article" date="2009" name="Stand. Genomic Sci.">
        <title>Complete genome sequence of Beutenbergia cavernae type strain (HKI 0122).</title>
        <authorList>
            <person name="Land M."/>
            <person name="Pukall R."/>
            <person name="Abt B."/>
            <person name="Goker M."/>
            <person name="Rohde M."/>
            <person name="Glavina Del Rio T."/>
            <person name="Tice H."/>
            <person name="Copeland A."/>
            <person name="Cheng J.F."/>
            <person name="Lucas S."/>
            <person name="Chen F."/>
            <person name="Nolan M."/>
            <person name="Bruce D."/>
            <person name="Goodwin L."/>
            <person name="Pitluck S."/>
            <person name="Ivanova N."/>
            <person name="Mavromatis K."/>
            <person name="Ovchinnikova G."/>
            <person name="Pati A."/>
            <person name="Chen A."/>
            <person name="Palaniappan K."/>
            <person name="Hauser L."/>
            <person name="Chang Y.J."/>
            <person name="Jefferies C.C."/>
            <person name="Saunders E."/>
            <person name="Brettin T."/>
            <person name="Detter J.C."/>
            <person name="Han C."/>
            <person name="Chain P."/>
            <person name="Bristow J."/>
            <person name="Eisen J.A."/>
            <person name="Markowitz V."/>
            <person name="Hugenholtz P."/>
            <person name="Kyrpides N.C."/>
            <person name="Klenk H.P."/>
            <person name="Lapidus A."/>
        </authorList>
    </citation>
    <scope>NUCLEOTIDE SEQUENCE [LARGE SCALE GENOMIC DNA]</scope>
    <source>
        <strain evidence="7">ATCC BAA-8 / DSM 12333 / NBRC 16432</strain>
    </source>
</reference>
<dbReference type="GO" id="GO:0055085">
    <property type="term" value="P:transmembrane transport"/>
    <property type="evidence" value="ECO:0007669"/>
    <property type="project" value="UniProtKB-ARBA"/>
</dbReference>
<dbReference type="PROSITE" id="PS00211">
    <property type="entry name" value="ABC_TRANSPORTER_1"/>
    <property type="match status" value="1"/>
</dbReference>
<evidence type="ECO:0000256" key="2">
    <source>
        <dbReference type="ARBA" id="ARBA00022448"/>
    </source>
</evidence>
<dbReference type="InterPro" id="IPR017871">
    <property type="entry name" value="ABC_transporter-like_CS"/>
</dbReference>
<dbReference type="OrthoDB" id="3723992at2"/>
<dbReference type="GO" id="GO:0016887">
    <property type="term" value="F:ATP hydrolysis activity"/>
    <property type="evidence" value="ECO:0007669"/>
    <property type="project" value="InterPro"/>
</dbReference>
<dbReference type="InterPro" id="IPR050319">
    <property type="entry name" value="ABC_transp_ATP-bind"/>
</dbReference>